<dbReference type="InterPro" id="IPR036465">
    <property type="entry name" value="vWFA_dom_sf"/>
</dbReference>
<dbReference type="Gene3D" id="3.40.50.410">
    <property type="entry name" value="von Willebrand factor, type A domain"/>
    <property type="match status" value="1"/>
</dbReference>
<dbReference type="PANTHER" id="PTHR24020">
    <property type="entry name" value="COLLAGEN ALPHA"/>
    <property type="match status" value="1"/>
</dbReference>
<name>A7S2L7_NEMVE</name>
<dbReference type="InterPro" id="IPR050525">
    <property type="entry name" value="ECM_Assembly_Org"/>
</dbReference>
<sequence>MLLPGQHTPPAGYIDSGTIFNQPFILSFIHLLHPNPATMIAGYSVLVFCAFLAIKASAQTCPSRPGYQWIKQGCRVDIHRSMTLLFDDRINFDDTDPNYLNGLVCRCMDAAITNGRSWFAIESLGMCFTKAGVISSHFSTFPLDPADNCYGPVLQKSNITYNGIPCVGSQFRAYFYNIQVPLASPPIEEPLFSPLEEPLLEEPLLCSKKADIAFYVDVSGSIGQNNLERVIAYILKFLDRFDFAQDKTRVAVVEYDVVPHTKLTLLGSGLASISDIREIVASQIRFSGKSTRTDLALKNAQNLFQREQRSGVPKTLVIITDGRSWYDDTLLNGAIAGIKALGVKTLAVAVGDDSMLELERLQSICETLDNVIKLGEYENLLASADTTLNKLVQTACVL</sequence>
<evidence type="ECO:0000259" key="1">
    <source>
        <dbReference type="PROSITE" id="PS50234"/>
    </source>
</evidence>
<accession>A7S2L7</accession>
<dbReference type="eggNOG" id="KOG3544">
    <property type="taxonomic scope" value="Eukaryota"/>
</dbReference>
<dbReference type="PhylomeDB" id="A7S2L7"/>
<dbReference type="HOGENOM" id="CLU_693194_0_0_1"/>
<reference evidence="2 3" key="1">
    <citation type="journal article" date="2007" name="Science">
        <title>Sea anemone genome reveals ancestral eumetazoan gene repertoire and genomic organization.</title>
        <authorList>
            <person name="Putnam N.H."/>
            <person name="Srivastava M."/>
            <person name="Hellsten U."/>
            <person name="Dirks B."/>
            <person name="Chapman J."/>
            <person name="Salamov A."/>
            <person name="Terry A."/>
            <person name="Shapiro H."/>
            <person name="Lindquist E."/>
            <person name="Kapitonov V.V."/>
            <person name="Jurka J."/>
            <person name="Genikhovich G."/>
            <person name="Grigoriev I.V."/>
            <person name="Lucas S.M."/>
            <person name="Steele R.E."/>
            <person name="Finnerty J.R."/>
            <person name="Technau U."/>
            <person name="Martindale M.Q."/>
            <person name="Rokhsar D.S."/>
        </authorList>
    </citation>
    <scope>NUCLEOTIDE SEQUENCE [LARGE SCALE GENOMIC DNA]</scope>
    <source>
        <strain evidence="3">CH2 X CH6</strain>
    </source>
</reference>
<feature type="domain" description="VWFA" evidence="1">
    <location>
        <begin position="211"/>
        <end position="391"/>
    </location>
</feature>
<dbReference type="PROSITE" id="PS50234">
    <property type="entry name" value="VWFA"/>
    <property type="match status" value="1"/>
</dbReference>
<dbReference type="InterPro" id="IPR002035">
    <property type="entry name" value="VWF_A"/>
</dbReference>
<protein>
    <recommendedName>
        <fullName evidence="1">VWFA domain-containing protein</fullName>
    </recommendedName>
</protein>
<proteinExistence type="predicted"/>
<dbReference type="InParanoid" id="A7S2L7"/>
<dbReference type="OrthoDB" id="5977106at2759"/>
<dbReference type="Proteomes" id="UP000001593">
    <property type="component" value="Unassembled WGS sequence"/>
</dbReference>
<evidence type="ECO:0000313" key="2">
    <source>
        <dbReference type="EMBL" id="EDO42062.1"/>
    </source>
</evidence>
<dbReference type="PRINTS" id="PR00453">
    <property type="entry name" value="VWFADOMAIN"/>
</dbReference>
<dbReference type="Pfam" id="PF00092">
    <property type="entry name" value="VWA"/>
    <property type="match status" value="1"/>
</dbReference>
<dbReference type="AlphaFoldDB" id="A7S2L7"/>
<organism evidence="2 3">
    <name type="scientific">Nematostella vectensis</name>
    <name type="common">Starlet sea anemone</name>
    <dbReference type="NCBI Taxonomy" id="45351"/>
    <lineage>
        <taxon>Eukaryota</taxon>
        <taxon>Metazoa</taxon>
        <taxon>Cnidaria</taxon>
        <taxon>Anthozoa</taxon>
        <taxon>Hexacorallia</taxon>
        <taxon>Actiniaria</taxon>
        <taxon>Edwardsiidae</taxon>
        <taxon>Nematostella</taxon>
    </lineage>
</organism>
<evidence type="ECO:0000313" key="3">
    <source>
        <dbReference type="Proteomes" id="UP000001593"/>
    </source>
</evidence>
<dbReference type="SUPFAM" id="SSF53300">
    <property type="entry name" value="vWA-like"/>
    <property type="match status" value="1"/>
</dbReference>
<gene>
    <name evidence="2" type="ORF">NEMVEDRAFT_v1g242423</name>
</gene>
<dbReference type="PANTHER" id="PTHR24020:SF20">
    <property type="entry name" value="PH DOMAIN-CONTAINING PROTEIN"/>
    <property type="match status" value="1"/>
</dbReference>
<dbReference type="SMART" id="SM00327">
    <property type="entry name" value="VWA"/>
    <property type="match status" value="1"/>
</dbReference>
<dbReference type="OMA" id="NHELMEI"/>
<dbReference type="EMBL" id="DS469569">
    <property type="protein sequence ID" value="EDO42062.1"/>
    <property type="molecule type" value="Genomic_DNA"/>
</dbReference>
<keyword evidence="3" id="KW-1185">Reference proteome</keyword>
<dbReference type="KEGG" id="nve:5513875"/>